<evidence type="ECO:0000313" key="5">
    <source>
        <dbReference type="Proteomes" id="UP000030759"/>
    </source>
</evidence>
<dbReference type="PANTHER" id="PTHR14096:SF27">
    <property type="entry name" value="APOLIPOPROTEIN L2"/>
    <property type="match status" value="1"/>
</dbReference>
<dbReference type="Pfam" id="PF05461">
    <property type="entry name" value="ApoL"/>
    <property type="match status" value="1"/>
</dbReference>
<evidence type="ECO:0000256" key="1">
    <source>
        <dbReference type="ARBA" id="ARBA00010090"/>
    </source>
</evidence>
<dbReference type="PANTHER" id="PTHR14096">
    <property type="entry name" value="APOLIPOPROTEIN L"/>
    <property type="match status" value="1"/>
</dbReference>
<keyword evidence="2" id="KW-0175">Coiled coil</keyword>
<dbReference type="AlphaFoldDB" id="A0A061IJ28"/>
<dbReference type="GO" id="GO:0006869">
    <property type="term" value="P:lipid transport"/>
    <property type="evidence" value="ECO:0007669"/>
    <property type="project" value="InterPro"/>
</dbReference>
<accession>A0A061IJ28</accession>
<comment type="similarity">
    <text evidence="1">Belongs to the apolipoprotein L family.</text>
</comment>
<evidence type="ECO:0000313" key="4">
    <source>
        <dbReference type="EMBL" id="ERE84446.1"/>
    </source>
</evidence>
<sequence length="147" mass="16062">MGPLLRGGSCPACSGEAQEPTDKDGRLKKDLQEKRFLQEFPQLERKLEEHIRKIQDLTDHLDKEHRDCTISNVVFSSTSIASGVLGLLLEPFRTGTSLTLAATLFELGAAAGVTSLTTTIVENTIQLNKAEARHLVGVSMSIVNEMQ</sequence>
<dbReference type="Proteomes" id="UP000030759">
    <property type="component" value="Unassembled WGS sequence"/>
</dbReference>
<feature type="region of interest" description="Disordered" evidence="3">
    <location>
        <begin position="1"/>
        <end position="27"/>
    </location>
</feature>
<dbReference type="GO" id="GO:0042157">
    <property type="term" value="P:lipoprotein metabolic process"/>
    <property type="evidence" value="ECO:0007669"/>
    <property type="project" value="InterPro"/>
</dbReference>
<protein>
    <submittedName>
        <fullName evidence="4">Apolipoprotein L3-like protein</fullName>
    </submittedName>
</protein>
<evidence type="ECO:0000256" key="3">
    <source>
        <dbReference type="SAM" id="MobiDB-lite"/>
    </source>
</evidence>
<gene>
    <name evidence="4" type="ORF">H671_2g5972</name>
</gene>
<dbReference type="GO" id="GO:0008289">
    <property type="term" value="F:lipid binding"/>
    <property type="evidence" value="ECO:0007669"/>
    <property type="project" value="InterPro"/>
</dbReference>
<dbReference type="InterPro" id="IPR008405">
    <property type="entry name" value="ApoL"/>
</dbReference>
<evidence type="ECO:0000256" key="2">
    <source>
        <dbReference type="SAM" id="Coils"/>
    </source>
</evidence>
<dbReference type="GO" id="GO:0005576">
    <property type="term" value="C:extracellular region"/>
    <property type="evidence" value="ECO:0007669"/>
    <property type="project" value="InterPro"/>
</dbReference>
<keyword evidence="4" id="KW-0449">Lipoprotein</keyword>
<name>A0A061IJ28_CRIGR</name>
<reference evidence="5" key="1">
    <citation type="journal article" date="2013" name="Nat. Biotechnol.">
        <title>Chinese hamster genome sequenced from sorted chromosomes.</title>
        <authorList>
            <person name="Brinkrolf K."/>
            <person name="Rupp O."/>
            <person name="Laux H."/>
            <person name="Kollin F."/>
            <person name="Ernst W."/>
            <person name="Linke B."/>
            <person name="Kofler R."/>
            <person name="Romand S."/>
            <person name="Hesse F."/>
            <person name="Budach W.E."/>
            <person name="Galosy S."/>
            <person name="Muller D."/>
            <person name="Noll T."/>
            <person name="Wienberg J."/>
            <person name="Jostock T."/>
            <person name="Leonard M."/>
            <person name="Grillari J."/>
            <person name="Tauch A."/>
            <person name="Goesmann A."/>
            <person name="Helk B."/>
            <person name="Mott J.E."/>
            <person name="Puhler A."/>
            <person name="Borth N."/>
        </authorList>
    </citation>
    <scope>NUCLEOTIDE SEQUENCE [LARGE SCALE GENOMIC DNA]</scope>
    <source>
        <strain evidence="5">17A/GY</strain>
    </source>
</reference>
<feature type="coiled-coil region" evidence="2">
    <location>
        <begin position="40"/>
        <end position="67"/>
    </location>
</feature>
<proteinExistence type="inferred from homology"/>
<organism evidence="4 5">
    <name type="scientific">Cricetulus griseus</name>
    <name type="common">Chinese hamster</name>
    <name type="synonym">Cricetulus barabensis griseus</name>
    <dbReference type="NCBI Taxonomy" id="10029"/>
    <lineage>
        <taxon>Eukaryota</taxon>
        <taxon>Metazoa</taxon>
        <taxon>Chordata</taxon>
        <taxon>Craniata</taxon>
        <taxon>Vertebrata</taxon>
        <taxon>Euteleostomi</taxon>
        <taxon>Mammalia</taxon>
        <taxon>Eutheria</taxon>
        <taxon>Euarchontoglires</taxon>
        <taxon>Glires</taxon>
        <taxon>Rodentia</taxon>
        <taxon>Myomorpha</taxon>
        <taxon>Muroidea</taxon>
        <taxon>Cricetidae</taxon>
        <taxon>Cricetinae</taxon>
        <taxon>Cricetulus</taxon>
    </lineage>
</organism>
<dbReference type="GO" id="GO:0016020">
    <property type="term" value="C:membrane"/>
    <property type="evidence" value="ECO:0007669"/>
    <property type="project" value="TreeGrafter"/>
</dbReference>
<dbReference type="EMBL" id="KE667949">
    <property type="protein sequence ID" value="ERE84446.1"/>
    <property type="molecule type" value="Genomic_DNA"/>
</dbReference>